<gene>
    <name evidence="2" type="ORF">CROQUDRAFT_144811</name>
</gene>
<name>A0A9P6NYG3_9BASI</name>
<keyword evidence="3" id="KW-1185">Reference proteome</keyword>
<feature type="compositionally biased region" description="Low complexity" evidence="1">
    <location>
        <begin position="34"/>
        <end position="56"/>
    </location>
</feature>
<evidence type="ECO:0000256" key="1">
    <source>
        <dbReference type="SAM" id="MobiDB-lite"/>
    </source>
</evidence>
<organism evidence="2 3">
    <name type="scientific">Cronartium quercuum f. sp. fusiforme G11</name>
    <dbReference type="NCBI Taxonomy" id="708437"/>
    <lineage>
        <taxon>Eukaryota</taxon>
        <taxon>Fungi</taxon>
        <taxon>Dikarya</taxon>
        <taxon>Basidiomycota</taxon>
        <taxon>Pucciniomycotina</taxon>
        <taxon>Pucciniomycetes</taxon>
        <taxon>Pucciniales</taxon>
        <taxon>Coleosporiaceae</taxon>
        <taxon>Cronartium</taxon>
    </lineage>
</organism>
<feature type="region of interest" description="Disordered" evidence="1">
    <location>
        <begin position="214"/>
        <end position="234"/>
    </location>
</feature>
<accession>A0A9P6NYG3</accession>
<dbReference type="AlphaFoldDB" id="A0A9P6NYG3"/>
<evidence type="ECO:0000313" key="3">
    <source>
        <dbReference type="Proteomes" id="UP000886653"/>
    </source>
</evidence>
<evidence type="ECO:0000313" key="2">
    <source>
        <dbReference type="EMBL" id="KAG0152449.1"/>
    </source>
</evidence>
<protein>
    <submittedName>
        <fullName evidence="2">Uncharacterized protein</fullName>
    </submittedName>
</protein>
<feature type="region of interest" description="Disordered" evidence="1">
    <location>
        <begin position="1"/>
        <end position="56"/>
    </location>
</feature>
<dbReference type="Proteomes" id="UP000886653">
    <property type="component" value="Unassembled WGS sequence"/>
</dbReference>
<dbReference type="EMBL" id="MU167208">
    <property type="protein sequence ID" value="KAG0152449.1"/>
    <property type="molecule type" value="Genomic_DNA"/>
</dbReference>
<dbReference type="OrthoDB" id="2500155at2759"/>
<proteinExistence type="predicted"/>
<comment type="caution">
    <text evidence="2">The sequence shown here is derived from an EMBL/GenBank/DDBJ whole genome shotgun (WGS) entry which is preliminary data.</text>
</comment>
<reference evidence="2" key="1">
    <citation type="submission" date="2013-11" db="EMBL/GenBank/DDBJ databases">
        <title>Genome sequence of the fusiform rust pathogen reveals effectors for host alternation and coevolution with pine.</title>
        <authorList>
            <consortium name="DOE Joint Genome Institute"/>
            <person name="Smith K."/>
            <person name="Pendleton A."/>
            <person name="Kubisiak T."/>
            <person name="Anderson C."/>
            <person name="Salamov A."/>
            <person name="Aerts A."/>
            <person name="Riley R."/>
            <person name="Clum A."/>
            <person name="Lindquist E."/>
            <person name="Ence D."/>
            <person name="Campbell M."/>
            <person name="Kronenberg Z."/>
            <person name="Feau N."/>
            <person name="Dhillon B."/>
            <person name="Hamelin R."/>
            <person name="Burleigh J."/>
            <person name="Smith J."/>
            <person name="Yandell M."/>
            <person name="Nelson C."/>
            <person name="Grigoriev I."/>
            <person name="Davis J."/>
        </authorList>
    </citation>
    <scope>NUCLEOTIDE SEQUENCE</scope>
    <source>
        <strain evidence="2">G11</strain>
    </source>
</reference>
<sequence>MAVSPTKLCSTPPAPYQSLPHTLKSPRLTTTEQSSRGSSRPSSSGSSISSHLNSLKSEAQAKAVKPPIFDPDHFTPIENQDWLTSLKESFDVIQRLDFPQLGDQFETSRDFKRACLLASWLRGHSMHVWHNRTNGLVSTYSLACSKVHRPPKGVSCSFRITAVCDKSKPTGHRTWKVTDAILQHCNHDPQPGDYDLCGAEQRCQSQALAASIVSRSSKPESDASSGKHGVHSSTSGLVEKGSVNKFWLIVNLLEKVFPPCLRQITK</sequence>